<reference evidence="1 2" key="1">
    <citation type="submission" date="2018-05" db="EMBL/GenBank/DDBJ databases">
        <title>Animal gut microbial communities from fecal samples from Wisconsin, USA.</title>
        <authorList>
            <person name="Neumann A."/>
        </authorList>
    </citation>
    <scope>NUCLEOTIDE SEQUENCE [LARGE SCALE GENOMIC DNA]</scope>
    <source>
        <strain evidence="1 2">UWS4</strain>
    </source>
</reference>
<evidence type="ECO:0000313" key="2">
    <source>
        <dbReference type="Proteomes" id="UP000245523"/>
    </source>
</evidence>
<dbReference type="Proteomes" id="UP000245523">
    <property type="component" value="Unassembled WGS sequence"/>
</dbReference>
<protein>
    <recommendedName>
        <fullName evidence="3">Tetratricopeptide repeat protein</fullName>
    </recommendedName>
</protein>
<accession>A0ABX5LNM6</accession>
<organism evidence="1 2">
    <name type="scientific">Hallerella porci</name>
    <dbReference type="NCBI Taxonomy" id="1945871"/>
    <lineage>
        <taxon>Bacteria</taxon>
        <taxon>Pseudomonadati</taxon>
        <taxon>Fibrobacterota</taxon>
        <taxon>Fibrobacteria</taxon>
        <taxon>Fibrobacterales</taxon>
        <taxon>Fibrobacteraceae</taxon>
        <taxon>Hallerella</taxon>
    </lineage>
</organism>
<dbReference type="Gene3D" id="1.25.40.10">
    <property type="entry name" value="Tetratricopeptide repeat domain"/>
    <property type="match status" value="1"/>
</dbReference>
<evidence type="ECO:0008006" key="3">
    <source>
        <dbReference type="Google" id="ProtNLM"/>
    </source>
</evidence>
<dbReference type="InterPro" id="IPR011990">
    <property type="entry name" value="TPR-like_helical_dom_sf"/>
</dbReference>
<gene>
    <name evidence="1" type="ORF">B0H50_11124</name>
</gene>
<dbReference type="RefSeq" id="WP_233244586.1">
    <property type="nucleotide sequence ID" value="NZ_JAXEIU010000047.1"/>
</dbReference>
<comment type="caution">
    <text evidence="1">The sequence shown here is derived from an EMBL/GenBank/DDBJ whole genome shotgun (WGS) entry which is preliminary data.</text>
</comment>
<name>A0ABX5LNM6_9BACT</name>
<keyword evidence="2" id="KW-1185">Reference proteome</keyword>
<sequence length="316" mass="35650">MKRNSFGLLISLILFFVGISSAENTSIFSLPGELNSLAKQAMAQALQTNYAASYATIQKIEKKNAGAACVLRNIVRLSEFDDLGDTVALIKAHEELSQCKADSAWDVLREFELGYAMSALGHSFKGALGTRSAAKKFEDSKDKDAQAIYSIYAYYVDDGFSFLPFVSDDRETYLKILEERSAKSEFFWALFATPLAWMYYDREEYEKALAVVNRALGKAPGNPIFIQMKADMLYKLKRYAEAAEIYEKSSKDYYKRSKKSVRYFCAVGNLARIYLAAGDDEKAKMKAGKFNDPAYEKVEKWMPASLVKDLKKKNLL</sequence>
<dbReference type="EMBL" id="QGHD01000011">
    <property type="protein sequence ID" value="PWL01150.1"/>
    <property type="molecule type" value="Genomic_DNA"/>
</dbReference>
<proteinExistence type="predicted"/>
<evidence type="ECO:0000313" key="1">
    <source>
        <dbReference type="EMBL" id="PWL01150.1"/>
    </source>
</evidence>
<dbReference type="SUPFAM" id="SSF48452">
    <property type="entry name" value="TPR-like"/>
    <property type="match status" value="1"/>
</dbReference>